<reference evidence="1 2" key="1">
    <citation type="submission" date="2014-09" db="EMBL/GenBank/DDBJ databases">
        <title>Whole genome shotgun sequence of Escherichia vulneris NBRC 102420.</title>
        <authorList>
            <person name="Yoshida Y."/>
            <person name="Hosoyama A."/>
            <person name="Tsuchikane K."/>
            <person name="Ohji S."/>
            <person name="Ichikawa N."/>
            <person name="Kimura A."/>
            <person name="Yamazoe A."/>
            <person name="Ezaki T."/>
            <person name="Fujita N."/>
        </authorList>
    </citation>
    <scope>NUCLEOTIDE SEQUENCE [LARGE SCALE GENOMIC DNA]</scope>
    <source>
        <strain evidence="1 2">NBRC 102420</strain>
    </source>
</reference>
<dbReference type="EMBL" id="BBMZ01000038">
    <property type="protein sequence ID" value="GAL60420.1"/>
    <property type="molecule type" value="Genomic_DNA"/>
</dbReference>
<dbReference type="eggNOG" id="ENOG502ZBJX">
    <property type="taxonomic scope" value="Bacteria"/>
</dbReference>
<protein>
    <submittedName>
        <fullName evidence="1">Uncharacterized protein</fullName>
    </submittedName>
</protein>
<dbReference type="Pfam" id="PF20140">
    <property type="entry name" value="DUF6530"/>
    <property type="match status" value="1"/>
</dbReference>
<evidence type="ECO:0000313" key="1">
    <source>
        <dbReference type="EMBL" id="GAL60420.1"/>
    </source>
</evidence>
<proteinExistence type="predicted"/>
<dbReference type="OrthoDB" id="1550511at2"/>
<name>A0A090V6A2_PSEVU</name>
<dbReference type="Proteomes" id="UP000029462">
    <property type="component" value="Unassembled WGS sequence"/>
</dbReference>
<keyword evidence="2" id="KW-1185">Reference proteome</keyword>
<dbReference type="RefSeq" id="WP_042395842.1">
    <property type="nucleotide sequence ID" value="NZ_BBMZ01000038.1"/>
</dbReference>
<comment type="caution">
    <text evidence="1">The sequence shown here is derived from an EMBL/GenBank/DDBJ whole genome shotgun (WGS) entry which is preliminary data.</text>
</comment>
<sequence>MSIPTHLKHQPVYVVENYDQIDGPYAGNSDAKGLSIGVAQWGPDASAKIWRKPDDRWSRQSEELPLHRVLDLTILICAVKAEFDGKKITNLPNGFKIESALGNQQLHQHQDFLAHKFADLDPKLKERLKIIAEIIKDLDIN</sequence>
<dbReference type="AlphaFoldDB" id="A0A090V6A2"/>
<organism evidence="1 2">
    <name type="scientific">Pseudescherichia vulneris NBRC 102420</name>
    <dbReference type="NCBI Taxonomy" id="1115515"/>
    <lineage>
        <taxon>Bacteria</taxon>
        <taxon>Pseudomonadati</taxon>
        <taxon>Pseudomonadota</taxon>
        <taxon>Gammaproteobacteria</taxon>
        <taxon>Enterobacterales</taxon>
        <taxon>Enterobacteriaceae</taxon>
        <taxon>Pseudescherichia</taxon>
    </lineage>
</organism>
<gene>
    <name evidence="1" type="ORF">EV102420_38_00230</name>
</gene>
<dbReference type="STRING" id="1115515.EV102420_38_00230"/>
<evidence type="ECO:0000313" key="2">
    <source>
        <dbReference type="Proteomes" id="UP000029462"/>
    </source>
</evidence>
<dbReference type="InterPro" id="IPR045352">
    <property type="entry name" value="DUF6530"/>
</dbReference>
<accession>A0A090V6A2</accession>